<evidence type="ECO:0000256" key="2">
    <source>
        <dbReference type="ARBA" id="ARBA00022475"/>
    </source>
</evidence>
<feature type="domain" description="ABC3 transporter permease C-terminal" evidence="9">
    <location>
        <begin position="745"/>
        <end position="861"/>
    </location>
</feature>
<feature type="domain" description="MacB-like periplasmic core" evidence="10">
    <location>
        <begin position="44"/>
        <end position="255"/>
    </location>
</feature>
<evidence type="ECO:0000259" key="10">
    <source>
        <dbReference type="Pfam" id="PF12704"/>
    </source>
</evidence>
<evidence type="ECO:0000256" key="8">
    <source>
        <dbReference type="SAM" id="Phobius"/>
    </source>
</evidence>
<feature type="transmembrane region" description="Helical" evidence="8">
    <location>
        <begin position="828"/>
        <end position="851"/>
    </location>
</feature>
<dbReference type="Proteomes" id="UP001589700">
    <property type="component" value="Unassembled WGS sequence"/>
</dbReference>
<comment type="caution">
    <text evidence="11">The sequence shown here is derived from an EMBL/GenBank/DDBJ whole genome shotgun (WGS) entry which is preliminary data.</text>
</comment>
<gene>
    <name evidence="11" type="ORF">ACFFVD_16300</name>
</gene>
<evidence type="ECO:0000313" key="12">
    <source>
        <dbReference type="Proteomes" id="UP001589700"/>
    </source>
</evidence>
<keyword evidence="4 8" id="KW-1133">Transmembrane helix</keyword>
<accession>A0ABV5JU62</accession>
<feature type="transmembrane region" description="Helical" evidence="8">
    <location>
        <begin position="43"/>
        <end position="63"/>
    </location>
</feature>
<dbReference type="PANTHER" id="PTHR30287:SF2">
    <property type="entry name" value="BLL1001 PROTEIN"/>
    <property type="match status" value="1"/>
</dbReference>
<keyword evidence="12" id="KW-1185">Reference proteome</keyword>
<comment type="subcellular location">
    <subcellularLocation>
        <location evidence="1">Cell membrane</location>
        <topology evidence="1">Multi-pass membrane protein</topology>
    </subcellularLocation>
</comment>
<keyword evidence="2" id="KW-1003">Cell membrane</keyword>
<evidence type="ECO:0000256" key="4">
    <source>
        <dbReference type="ARBA" id="ARBA00022989"/>
    </source>
</evidence>
<feature type="transmembrane region" description="Helical" evidence="8">
    <location>
        <begin position="282"/>
        <end position="306"/>
    </location>
</feature>
<organism evidence="11 12">
    <name type="scientific">Dietzia aerolata</name>
    <dbReference type="NCBI Taxonomy" id="595984"/>
    <lineage>
        <taxon>Bacteria</taxon>
        <taxon>Bacillati</taxon>
        <taxon>Actinomycetota</taxon>
        <taxon>Actinomycetes</taxon>
        <taxon>Mycobacteriales</taxon>
        <taxon>Dietziaceae</taxon>
        <taxon>Dietzia</taxon>
    </lineage>
</organism>
<feature type="transmembrane region" description="Helical" evidence="8">
    <location>
        <begin position="741"/>
        <end position="766"/>
    </location>
</feature>
<dbReference type="Pfam" id="PF02687">
    <property type="entry name" value="FtsX"/>
    <property type="match status" value="2"/>
</dbReference>
<dbReference type="InterPro" id="IPR003838">
    <property type="entry name" value="ABC3_permease_C"/>
</dbReference>
<feature type="transmembrane region" description="Helical" evidence="8">
    <location>
        <begin position="376"/>
        <end position="399"/>
    </location>
</feature>
<evidence type="ECO:0000256" key="3">
    <source>
        <dbReference type="ARBA" id="ARBA00022692"/>
    </source>
</evidence>
<dbReference type="InterPro" id="IPR038766">
    <property type="entry name" value="Membrane_comp_ABC_pdt"/>
</dbReference>
<dbReference type="Pfam" id="PF12704">
    <property type="entry name" value="MacB_PCD"/>
    <property type="match status" value="2"/>
</dbReference>
<feature type="transmembrane region" description="Helical" evidence="8">
    <location>
        <begin position="454"/>
        <end position="477"/>
    </location>
</feature>
<name>A0ABV5JU62_9ACTN</name>
<feature type="transmembrane region" description="Helical" evidence="8">
    <location>
        <begin position="512"/>
        <end position="533"/>
    </location>
</feature>
<protein>
    <submittedName>
        <fullName evidence="11">ABC transporter permease</fullName>
    </submittedName>
</protein>
<reference evidence="11 12" key="1">
    <citation type="submission" date="2024-09" db="EMBL/GenBank/DDBJ databases">
        <authorList>
            <person name="Sun Q."/>
            <person name="Mori K."/>
        </authorList>
    </citation>
    <scope>NUCLEOTIDE SEQUENCE [LARGE SCALE GENOMIC DNA]</scope>
    <source>
        <strain evidence="11 12">CCM 7659</strain>
    </source>
</reference>
<evidence type="ECO:0000256" key="5">
    <source>
        <dbReference type="ARBA" id="ARBA00023136"/>
    </source>
</evidence>
<sequence length="867" mass="89370">MSAGKHQASPATRGEHTQSHAPRHARPMLRVSLRNIAAHKVRLLLSVLAVVLGTAFVTGSLVFTSTLKNTFDGLLEQGTADLSVQIEPADPRGAGVPFGVAEEVLEVPGVAAAVPGVSGTVVVFNADGTPYQSGGAPSEGIAWIEPERAVGSSNELVDGRAPAADGEVVLPAGVLEGAGLAIGDPAQVYTTSDGMLDVTVVGSYTSSTDVGGYVGVGFTSEQARALFTDGENASSVAIRAEEGVDSGQLRDTIAAQYPDLTVSTGEEVKERLSEQLGTLLDFINYFFVAFGLIALLVGTFIIYNTFSMLVAQRLRELALLRAIGASRGQITRSVLAEAAVTGIVGSAIGVVAGFGLAQLIFMVLDAFDLGIPSGSLALTTSSVVVPLVLGFVVTLFSAWAPARRAGRVAPVQGMRVGAVATEAGGGMRTYVGVLAVIAGVALALIGTWQDTTKAGAITVGVGAAALIIGSFLVMPTLARPIAGGIGRVIGAPFGAVGKLAATNAGRNTRRTAATAFALTLGLTLVAAFGTLGATTKESISGIIDQDINADVVVQGVASQGPPVPLPGAIEQRIAGVDEVGEVAYLAFAFGLIGGEQQLISAAGGPVEELIDARVVDGSLQPEEDSLVVSRSVARDKGWTYGTTVPLVGPDGSEYTLRVTGVYEDSQVLGQFYIGSQMYEQLVPETLRTTFNVLVTPAEGYTSEQALEAVTAELADTPIAMVQNKQEYIDQQTGGVDQLLTIIYALLGLALVVAVLGIVNTLALSVIERRTEIGMLRAVGMQRSQVRRTINLESTQIAVFGALIGAAMGVYLGWAFVTVLAGSGLQMTTIPWGMIGIVLVCSAFVGVLASLWPAHRAAKTGPLEAITD</sequence>
<evidence type="ECO:0000256" key="7">
    <source>
        <dbReference type="SAM" id="MobiDB-lite"/>
    </source>
</evidence>
<proteinExistence type="inferred from homology"/>
<dbReference type="InterPro" id="IPR025857">
    <property type="entry name" value="MacB_PCD"/>
</dbReference>
<feature type="region of interest" description="Disordered" evidence="7">
    <location>
        <begin position="1"/>
        <end position="25"/>
    </location>
</feature>
<feature type="transmembrane region" description="Helical" evidence="8">
    <location>
        <begin position="430"/>
        <end position="448"/>
    </location>
</feature>
<keyword evidence="3 8" id="KW-0812">Transmembrane</keyword>
<evidence type="ECO:0000259" key="9">
    <source>
        <dbReference type="Pfam" id="PF02687"/>
    </source>
</evidence>
<evidence type="ECO:0000256" key="6">
    <source>
        <dbReference type="ARBA" id="ARBA00038076"/>
    </source>
</evidence>
<feature type="domain" description="MacB-like periplasmic core" evidence="10">
    <location>
        <begin position="511"/>
        <end position="711"/>
    </location>
</feature>
<dbReference type="RefSeq" id="WP_380024291.1">
    <property type="nucleotide sequence ID" value="NZ_JBHMDY010000031.1"/>
</dbReference>
<comment type="similarity">
    <text evidence="6">Belongs to the ABC-4 integral membrane protein family.</text>
</comment>
<feature type="transmembrane region" description="Helical" evidence="8">
    <location>
        <begin position="334"/>
        <end position="364"/>
    </location>
</feature>
<evidence type="ECO:0000313" key="11">
    <source>
        <dbReference type="EMBL" id="MFB9261347.1"/>
    </source>
</evidence>
<keyword evidence="5 8" id="KW-0472">Membrane</keyword>
<feature type="domain" description="ABC3 transporter permease C-terminal" evidence="9">
    <location>
        <begin position="289"/>
        <end position="408"/>
    </location>
</feature>
<feature type="transmembrane region" description="Helical" evidence="8">
    <location>
        <begin position="796"/>
        <end position="816"/>
    </location>
</feature>
<dbReference type="EMBL" id="JBHMDY010000031">
    <property type="protein sequence ID" value="MFB9261347.1"/>
    <property type="molecule type" value="Genomic_DNA"/>
</dbReference>
<dbReference type="PANTHER" id="PTHR30287">
    <property type="entry name" value="MEMBRANE COMPONENT OF PREDICTED ABC SUPERFAMILY METABOLITE UPTAKE TRANSPORTER"/>
    <property type="match status" value="1"/>
</dbReference>
<evidence type="ECO:0000256" key="1">
    <source>
        <dbReference type="ARBA" id="ARBA00004651"/>
    </source>
</evidence>